<sequence>MIVEVQGSNILSLNRPQEDPPHVFVYRLHPEDNMTDVRHADEKKLSERLHAALHDILSSSEPQGILKIYSGKTYLDMSCLPAPDEQETTGSRARYLWSCSVFVPVISWGKGGSVLEQLGRINEEHDYVSDFLVHALTALYLLNKDAGRLKAVLPILRDESGGKTSMSSAFDRLSHKASMSSCERASEVLLEVGVRREKEAILQYLLGVSVRDAVAMLLPAVRGAQGVQEEERGRRSKGVYGMYVAAENDVERSAVEAGELIVACLSKIVREHVDRKLWEFSNHNPRGIEVLQVLRESGLHDRFFEFFALRGIETIHKVSKHTKTSFMHRRCGAVTRSCDEVLAALQHHDESSVRTLEKLVEDYREDERFLPLNERLRRYRDSDVHGVLALRTSNSLETALVKLPARSCVVFLSLVYLVFGVKQLGLLGTDQLWLPHTNSSTPVSPRVVRISTVADPIISFTWSFLFLSGIVLSLFSTPLQGKRLLLATGHLVIAGNVMCVVADALQCSREGTGIGSVCNSNMKVVAIVLLMLIMYLAHFVQHYFWLSAFFMQGAYCLLVSASVSHVAELSIFLLLGLGCWAVGLLIVVKYHLAYRKTFRELKVAMLGFEETWRGVMREKARAVEEISVLARAIAEELEEKVREDTKTWGRLLCVTLGLKERRYSRRNGKIRQASRDFEQLFLQAQEVSAAFQLWVSGWNRVGRVEHGNVKSCARAMQKTVRSYRRDPSCLTDLVRCTIVVQSVEEVQEWLSSLRSRAVIGVGVGPWDKPRGGRVAAEDVELGLRDVGGEVYMSITNIKNRYDPLGDTSLSGGYRDLCLCVEVGWTMEESSQCCTFVPVKEWERTLGLRKHICEIQVLLEEMHSVKKLLHKEYVNFRNTLCQ</sequence>
<name>A0A7S4JFT7_GUITH</name>
<keyword evidence="1" id="KW-1133">Transmembrane helix</keyword>
<dbReference type="AlphaFoldDB" id="A0A7S4JFT7"/>
<reference evidence="2" key="1">
    <citation type="submission" date="2021-01" db="EMBL/GenBank/DDBJ databases">
        <authorList>
            <person name="Corre E."/>
            <person name="Pelletier E."/>
            <person name="Niang G."/>
            <person name="Scheremetjew M."/>
            <person name="Finn R."/>
            <person name="Kale V."/>
            <person name="Holt S."/>
            <person name="Cochrane G."/>
            <person name="Meng A."/>
            <person name="Brown T."/>
            <person name="Cohen L."/>
        </authorList>
    </citation>
    <scope>NUCLEOTIDE SEQUENCE</scope>
    <source>
        <strain evidence="2">CCMP 2712</strain>
    </source>
</reference>
<feature type="transmembrane region" description="Helical" evidence="1">
    <location>
        <begin position="511"/>
        <end position="536"/>
    </location>
</feature>
<proteinExistence type="predicted"/>
<feature type="transmembrane region" description="Helical" evidence="1">
    <location>
        <begin position="569"/>
        <end position="592"/>
    </location>
</feature>
<feature type="transmembrane region" description="Helical" evidence="1">
    <location>
        <begin position="457"/>
        <end position="477"/>
    </location>
</feature>
<evidence type="ECO:0000256" key="1">
    <source>
        <dbReference type="SAM" id="Phobius"/>
    </source>
</evidence>
<keyword evidence="1" id="KW-0812">Transmembrane</keyword>
<dbReference type="EMBL" id="HBKN01006681">
    <property type="protein sequence ID" value="CAE2262077.1"/>
    <property type="molecule type" value="Transcribed_RNA"/>
</dbReference>
<organism evidence="2">
    <name type="scientific">Guillardia theta</name>
    <name type="common">Cryptophyte</name>
    <name type="synonym">Cryptomonas phi</name>
    <dbReference type="NCBI Taxonomy" id="55529"/>
    <lineage>
        <taxon>Eukaryota</taxon>
        <taxon>Cryptophyceae</taxon>
        <taxon>Pyrenomonadales</taxon>
        <taxon>Geminigeraceae</taxon>
        <taxon>Guillardia</taxon>
    </lineage>
</organism>
<gene>
    <name evidence="2" type="ORF">GTHE00462_LOCUS5356</name>
</gene>
<keyword evidence="1" id="KW-0472">Membrane</keyword>
<evidence type="ECO:0000313" key="2">
    <source>
        <dbReference type="EMBL" id="CAE2262077.1"/>
    </source>
</evidence>
<accession>A0A7S4JFT7</accession>
<protein>
    <submittedName>
        <fullName evidence="2">Uncharacterized protein</fullName>
    </submittedName>
</protein>